<dbReference type="PANTHER" id="PTHR35008:SF4">
    <property type="entry name" value="BLL4482 PROTEIN"/>
    <property type="match status" value="1"/>
</dbReference>
<evidence type="ECO:0000256" key="1">
    <source>
        <dbReference type="ARBA" id="ARBA00022617"/>
    </source>
</evidence>
<accession>A0AAP2DHQ7</accession>
<proteinExistence type="predicted"/>
<dbReference type="SUPFAM" id="SSF46626">
    <property type="entry name" value="Cytochrome c"/>
    <property type="match status" value="1"/>
</dbReference>
<dbReference type="InterPro" id="IPR036909">
    <property type="entry name" value="Cyt_c-like_dom_sf"/>
</dbReference>
<dbReference type="PROSITE" id="PS51007">
    <property type="entry name" value="CYTC"/>
    <property type="match status" value="1"/>
</dbReference>
<keyword evidence="1 4" id="KW-0349">Heme</keyword>
<protein>
    <submittedName>
        <fullName evidence="7">Cytochrome c</fullName>
    </submittedName>
</protein>
<evidence type="ECO:0000313" key="8">
    <source>
        <dbReference type="Proteomes" id="UP001319200"/>
    </source>
</evidence>
<organism evidence="7 8">
    <name type="scientific">Chryseosolibacter histidini</name>
    <dbReference type="NCBI Taxonomy" id="2782349"/>
    <lineage>
        <taxon>Bacteria</taxon>
        <taxon>Pseudomonadati</taxon>
        <taxon>Bacteroidota</taxon>
        <taxon>Cytophagia</taxon>
        <taxon>Cytophagales</taxon>
        <taxon>Chryseotaleaceae</taxon>
        <taxon>Chryseosolibacter</taxon>
    </lineage>
</organism>
<evidence type="ECO:0000256" key="2">
    <source>
        <dbReference type="ARBA" id="ARBA00022723"/>
    </source>
</evidence>
<name>A0AAP2DHQ7_9BACT</name>
<dbReference type="EMBL" id="JAHESF010000005">
    <property type="protein sequence ID" value="MBT1696530.1"/>
    <property type="molecule type" value="Genomic_DNA"/>
</dbReference>
<evidence type="ECO:0000313" key="7">
    <source>
        <dbReference type="EMBL" id="MBT1696530.1"/>
    </source>
</evidence>
<dbReference type="InterPro" id="IPR051459">
    <property type="entry name" value="Cytochrome_c-type_DH"/>
</dbReference>
<dbReference type="AlphaFoldDB" id="A0AAP2DHQ7"/>
<dbReference type="GO" id="GO:0009055">
    <property type="term" value="F:electron transfer activity"/>
    <property type="evidence" value="ECO:0007669"/>
    <property type="project" value="InterPro"/>
</dbReference>
<dbReference type="Pfam" id="PF13442">
    <property type="entry name" value="Cytochrome_CBB3"/>
    <property type="match status" value="1"/>
</dbReference>
<gene>
    <name evidence="7" type="ORF">KK083_06585</name>
</gene>
<evidence type="ECO:0000256" key="4">
    <source>
        <dbReference type="PROSITE-ProRule" id="PRU00433"/>
    </source>
</evidence>
<dbReference type="Proteomes" id="UP001319200">
    <property type="component" value="Unassembled WGS sequence"/>
</dbReference>
<dbReference type="GO" id="GO:0046872">
    <property type="term" value="F:metal ion binding"/>
    <property type="evidence" value="ECO:0007669"/>
    <property type="project" value="UniProtKB-KW"/>
</dbReference>
<keyword evidence="2 4" id="KW-0479">Metal-binding</keyword>
<comment type="caution">
    <text evidence="7">The sequence shown here is derived from an EMBL/GenBank/DDBJ whole genome shotgun (WGS) entry which is preliminary data.</text>
</comment>
<dbReference type="Gene3D" id="1.10.760.10">
    <property type="entry name" value="Cytochrome c-like domain"/>
    <property type="match status" value="1"/>
</dbReference>
<evidence type="ECO:0000256" key="3">
    <source>
        <dbReference type="ARBA" id="ARBA00023004"/>
    </source>
</evidence>
<keyword evidence="3 4" id="KW-0408">Iron</keyword>
<evidence type="ECO:0000259" key="6">
    <source>
        <dbReference type="PROSITE" id="PS51007"/>
    </source>
</evidence>
<sequence length="135" mass="15134">MAFACGGRAENNKPVDSSPKFTQYYNQGEQLYQKYCSNCHQKDGAGLGRVYPPLNVSDYMDNHFNDVICLMRNGKKGELTVNNVNFHQPMPGIPALTDLEIAEIATYIYNTWSHQRGIVEVKEASMILNACPPSE</sequence>
<reference evidence="7 8" key="1">
    <citation type="submission" date="2021-05" db="EMBL/GenBank/DDBJ databases">
        <title>A Polyphasic approach of four new species of the genus Ohtaekwangia: Ohtaekwangia histidinii sp. nov., Ohtaekwangia cretensis sp. nov., Ohtaekwangia indiensis sp. nov., Ohtaekwangia reichenbachii sp. nov. from diverse environment.</title>
        <authorList>
            <person name="Octaviana S."/>
        </authorList>
    </citation>
    <scope>NUCLEOTIDE SEQUENCE [LARGE SCALE GENOMIC DNA]</scope>
    <source>
        <strain evidence="7 8">PWU4</strain>
    </source>
</reference>
<evidence type="ECO:0000256" key="5">
    <source>
        <dbReference type="SAM" id="MobiDB-lite"/>
    </source>
</evidence>
<dbReference type="InterPro" id="IPR009056">
    <property type="entry name" value="Cyt_c-like_dom"/>
</dbReference>
<feature type="domain" description="Cytochrome c" evidence="6">
    <location>
        <begin position="23"/>
        <end position="112"/>
    </location>
</feature>
<dbReference type="GO" id="GO:0020037">
    <property type="term" value="F:heme binding"/>
    <property type="evidence" value="ECO:0007669"/>
    <property type="project" value="InterPro"/>
</dbReference>
<keyword evidence="8" id="KW-1185">Reference proteome</keyword>
<feature type="region of interest" description="Disordered" evidence="5">
    <location>
        <begin position="1"/>
        <end position="20"/>
    </location>
</feature>
<dbReference type="PANTHER" id="PTHR35008">
    <property type="entry name" value="BLL4482 PROTEIN-RELATED"/>
    <property type="match status" value="1"/>
</dbReference>